<dbReference type="GO" id="GO:0005886">
    <property type="term" value="C:plasma membrane"/>
    <property type="evidence" value="ECO:0007669"/>
    <property type="project" value="UniProtKB-SubCell"/>
</dbReference>
<evidence type="ECO:0000256" key="4">
    <source>
        <dbReference type="ARBA" id="ARBA00022692"/>
    </source>
</evidence>
<protein>
    <submittedName>
        <fullName evidence="9">Biopolymer transporter ExbD</fullName>
    </submittedName>
</protein>
<keyword evidence="10" id="KW-1185">Reference proteome</keyword>
<evidence type="ECO:0000313" key="10">
    <source>
        <dbReference type="Proteomes" id="UP000267049"/>
    </source>
</evidence>
<evidence type="ECO:0000256" key="6">
    <source>
        <dbReference type="ARBA" id="ARBA00023136"/>
    </source>
</evidence>
<dbReference type="PANTHER" id="PTHR30558">
    <property type="entry name" value="EXBD MEMBRANE COMPONENT OF PMF-DRIVEN MACROMOLECULE IMPORT SYSTEM"/>
    <property type="match status" value="1"/>
</dbReference>
<sequence>MRIRDHRADDEPEINLVPLIDVILVLIIFFVVTATFDARSILKIELPRATGEPARETDKALSLLVNADGRYFVDDREVLRDDIESLKVTLVEVVGSDRERPVLLRADARTPHQAVVTAYDALGQLGFRRVMIATAPEARAAAGATR</sequence>
<organism evidence="9 10">
    <name type="scientific">Montanilutibacter psychrotolerans</name>
    <dbReference type="NCBI Taxonomy" id="1327343"/>
    <lineage>
        <taxon>Bacteria</taxon>
        <taxon>Pseudomonadati</taxon>
        <taxon>Pseudomonadota</taxon>
        <taxon>Gammaproteobacteria</taxon>
        <taxon>Lysobacterales</taxon>
        <taxon>Lysobacteraceae</taxon>
        <taxon>Montanilutibacter</taxon>
    </lineage>
</organism>
<dbReference type="AlphaFoldDB" id="A0A3M8SUP0"/>
<dbReference type="EMBL" id="RIBS01000005">
    <property type="protein sequence ID" value="RNF83196.1"/>
    <property type="molecule type" value="Genomic_DNA"/>
</dbReference>
<comment type="subcellular location">
    <subcellularLocation>
        <location evidence="1">Cell membrane</location>
        <topology evidence="1">Single-pass membrane protein</topology>
    </subcellularLocation>
    <subcellularLocation>
        <location evidence="7">Cell membrane</location>
        <topology evidence="7">Single-pass type II membrane protein</topology>
    </subcellularLocation>
</comment>
<evidence type="ECO:0000256" key="3">
    <source>
        <dbReference type="ARBA" id="ARBA00022475"/>
    </source>
</evidence>
<name>A0A3M8SUP0_9GAMM</name>
<evidence type="ECO:0000256" key="5">
    <source>
        <dbReference type="ARBA" id="ARBA00022989"/>
    </source>
</evidence>
<dbReference type="GO" id="GO:0022857">
    <property type="term" value="F:transmembrane transporter activity"/>
    <property type="evidence" value="ECO:0007669"/>
    <property type="project" value="InterPro"/>
</dbReference>
<evidence type="ECO:0000256" key="8">
    <source>
        <dbReference type="SAM" id="Phobius"/>
    </source>
</evidence>
<dbReference type="Pfam" id="PF02472">
    <property type="entry name" value="ExbD"/>
    <property type="match status" value="1"/>
</dbReference>
<keyword evidence="7" id="KW-0813">Transport</keyword>
<feature type="transmembrane region" description="Helical" evidence="8">
    <location>
        <begin position="16"/>
        <end position="36"/>
    </location>
</feature>
<dbReference type="OrthoDB" id="9793581at2"/>
<dbReference type="RefSeq" id="WP_123088327.1">
    <property type="nucleotide sequence ID" value="NZ_RIBS01000005.1"/>
</dbReference>
<evidence type="ECO:0000256" key="1">
    <source>
        <dbReference type="ARBA" id="ARBA00004162"/>
    </source>
</evidence>
<comment type="caution">
    <text evidence="9">The sequence shown here is derived from an EMBL/GenBank/DDBJ whole genome shotgun (WGS) entry which is preliminary data.</text>
</comment>
<keyword evidence="4 7" id="KW-0812">Transmembrane</keyword>
<keyword evidence="3" id="KW-1003">Cell membrane</keyword>
<dbReference type="PANTHER" id="PTHR30558:SF3">
    <property type="entry name" value="BIOPOLYMER TRANSPORT PROTEIN EXBD-RELATED"/>
    <property type="match status" value="1"/>
</dbReference>
<reference evidence="9 10" key="1">
    <citation type="submission" date="2018-11" db="EMBL/GenBank/DDBJ databases">
        <title>Lysobacter cryohumiis sp. nov., isolated from soil in the Tianshan Mountains, Xinjiang, China.</title>
        <authorList>
            <person name="Luo Y."/>
            <person name="Sheng H."/>
        </authorList>
    </citation>
    <scope>NUCLEOTIDE SEQUENCE [LARGE SCALE GENOMIC DNA]</scope>
    <source>
        <strain evidence="9 10">ZS60</strain>
    </source>
</reference>
<keyword evidence="6 8" id="KW-0472">Membrane</keyword>
<accession>A0A3M8SUP0</accession>
<keyword evidence="7" id="KW-0653">Protein transport</keyword>
<comment type="similarity">
    <text evidence="2 7">Belongs to the ExbD/TolR family.</text>
</comment>
<dbReference type="InterPro" id="IPR003400">
    <property type="entry name" value="ExbD"/>
</dbReference>
<evidence type="ECO:0000313" key="9">
    <source>
        <dbReference type="EMBL" id="RNF83196.1"/>
    </source>
</evidence>
<gene>
    <name evidence="9" type="ORF">EER27_11845</name>
</gene>
<evidence type="ECO:0000256" key="7">
    <source>
        <dbReference type="RuleBase" id="RU003879"/>
    </source>
</evidence>
<dbReference type="Gene3D" id="3.30.420.270">
    <property type="match status" value="1"/>
</dbReference>
<dbReference type="GO" id="GO:0015031">
    <property type="term" value="P:protein transport"/>
    <property type="evidence" value="ECO:0007669"/>
    <property type="project" value="UniProtKB-KW"/>
</dbReference>
<dbReference type="Proteomes" id="UP000267049">
    <property type="component" value="Unassembled WGS sequence"/>
</dbReference>
<evidence type="ECO:0000256" key="2">
    <source>
        <dbReference type="ARBA" id="ARBA00005811"/>
    </source>
</evidence>
<keyword evidence="5 8" id="KW-1133">Transmembrane helix</keyword>
<proteinExistence type="inferred from homology"/>